<reference evidence="2" key="1">
    <citation type="journal article" date="2013" name="Nature">
        <title>Draft genome of the wheat A-genome progenitor Triticum urartu.</title>
        <authorList>
            <person name="Ling H.Q."/>
            <person name="Zhao S."/>
            <person name="Liu D."/>
            <person name="Wang J."/>
            <person name="Sun H."/>
            <person name="Zhang C."/>
            <person name="Fan H."/>
            <person name="Li D."/>
            <person name="Dong L."/>
            <person name="Tao Y."/>
            <person name="Gao C."/>
            <person name="Wu H."/>
            <person name="Li Y."/>
            <person name="Cui Y."/>
            <person name="Guo X."/>
            <person name="Zheng S."/>
            <person name="Wang B."/>
            <person name="Yu K."/>
            <person name="Liang Q."/>
            <person name="Yang W."/>
            <person name="Lou X."/>
            <person name="Chen J."/>
            <person name="Feng M."/>
            <person name="Jian J."/>
            <person name="Zhang X."/>
            <person name="Luo G."/>
            <person name="Jiang Y."/>
            <person name="Liu J."/>
            <person name="Wang Z."/>
            <person name="Sha Y."/>
            <person name="Zhang B."/>
            <person name="Wu H."/>
            <person name="Tang D."/>
            <person name="Shen Q."/>
            <person name="Xue P."/>
            <person name="Zou S."/>
            <person name="Wang X."/>
            <person name="Liu X."/>
            <person name="Wang F."/>
            <person name="Yang Y."/>
            <person name="An X."/>
            <person name="Dong Z."/>
            <person name="Zhang K."/>
            <person name="Zhang X."/>
            <person name="Luo M.C."/>
            <person name="Dvorak J."/>
            <person name="Tong Y."/>
            <person name="Wang J."/>
            <person name="Yang H."/>
            <person name="Li Z."/>
            <person name="Wang D."/>
            <person name="Zhang A."/>
            <person name="Wang J."/>
        </authorList>
    </citation>
    <scope>NUCLEOTIDE SEQUENCE</scope>
    <source>
        <strain evidence="2">cv. G1812</strain>
    </source>
</reference>
<name>A0A8R7PVK3_TRIUA</name>
<dbReference type="Gramene" id="TuG1812G0300004283.01.T01">
    <property type="protein sequence ID" value="TuG1812G0300004283.01.T01"/>
    <property type="gene ID" value="TuG1812G0300004283.01"/>
</dbReference>
<reference evidence="1" key="2">
    <citation type="submission" date="2018-03" db="EMBL/GenBank/DDBJ databases">
        <title>The Triticum urartu genome reveals the dynamic nature of wheat genome evolution.</title>
        <authorList>
            <person name="Ling H."/>
            <person name="Ma B."/>
            <person name="Shi X."/>
            <person name="Liu H."/>
            <person name="Dong L."/>
            <person name="Sun H."/>
            <person name="Cao Y."/>
            <person name="Gao Q."/>
            <person name="Zheng S."/>
            <person name="Li Y."/>
            <person name="Yu Y."/>
            <person name="Du H."/>
            <person name="Qi M."/>
            <person name="Li Y."/>
            <person name="Yu H."/>
            <person name="Cui Y."/>
            <person name="Wang N."/>
            <person name="Chen C."/>
            <person name="Wu H."/>
            <person name="Zhao Y."/>
            <person name="Zhang J."/>
            <person name="Li Y."/>
            <person name="Zhou W."/>
            <person name="Zhang B."/>
            <person name="Hu W."/>
            <person name="Eijk M."/>
            <person name="Tang J."/>
            <person name="Witsenboer H."/>
            <person name="Zhao S."/>
            <person name="Li Z."/>
            <person name="Zhang A."/>
            <person name="Wang D."/>
            <person name="Liang C."/>
        </authorList>
    </citation>
    <scope>NUCLEOTIDE SEQUENCE [LARGE SCALE GENOMIC DNA]</scope>
    <source>
        <strain evidence="1">cv. G1812</strain>
    </source>
</reference>
<protein>
    <submittedName>
        <fullName evidence="1">Uncharacterized protein</fullName>
    </submittedName>
</protein>
<sequence length="159" mass="17504">MAYYFVRFRTKETNVHTQEEAVQVTSSSRLLKYSNSCGTPSSRVAATWSPAESIGCRHTNSHMRSWRSPPAASATCESSAASDGFGTMHAQTITAGQAGSGGEAVVRQQLLARAAVHELGDDPEPRYLLWILSQPHHLNLVIFYSCTSSRNRELLLVYE</sequence>
<proteinExistence type="predicted"/>
<dbReference type="Gramene" id="TuG1812G0300004285.01.T01">
    <property type="protein sequence ID" value="TuG1812G0300004285.01.T01"/>
    <property type="gene ID" value="TuG1812G0300004285.01"/>
</dbReference>
<reference evidence="1" key="3">
    <citation type="submission" date="2022-06" db="UniProtKB">
        <authorList>
            <consortium name="EnsemblPlants"/>
        </authorList>
    </citation>
    <scope>IDENTIFICATION</scope>
</reference>
<evidence type="ECO:0000313" key="2">
    <source>
        <dbReference type="Proteomes" id="UP000015106"/>
    </source>
</evidence>
<dbReference type="EnsemblPlants" id="TuG1812G0300004283.01.T01">
    <property type="protein sequence ID" value="TuG1812G0300004283.01.T01"/>
    <property type="gene ID" value="TuG1812G0300004283.01"/>
</dbReference>
<dbReference type="EnsemblPlants" id="TuG1812G0300004285.01.T01">
    <property type="protein sequence ID" value="TuG1812G0300004285.01.T01"/>
    <property type="gene ID" value="TuG1812G0300004285.01"/>
</dbReference>
<evidence type="ECO:0000313" key="1">
    <source>
        <dbReference type="EnsemblPlants" id="TuG1812G0300004285.01.T01"/>
    </source>
</evidence>
<dbReference type="Proteomes" id="UP000015106">
    <property type="component" value="Chromosome 3"/>
</dbReference>
<dbReference type="AlphaFoldDB" id="A0A8R7PVK3"/>
<keyword evidence="2" id="KW-1185">Reference proteome</keyword>
<accession>A0A8R7PVK3</accession>
<organism evidence="1 2">
    <name type="scientific">Triticum urartu</name>
    <name type="common">Red wild einkorn</name>
    <name type="synonym">Crithodium urartu</name>
    <dbReference type="NCBI Taxonomy" id="4572"/>
    <lineage>
        <taxon>Eukaryota</taxon>
        <taxon>Viridiplantae</taxon>
        <taxon>Streptophyta</taxon>
        <taxon>Embryophyta</taxon>
        <taxon>Tracheophyta</taxon>
        <taxon>Spermatophyta</taxon>
        <taxon>Magnoliopsida</taxon>
        <taxon>Liliopsida</taxon>
        <taxon>Poales</taxon>
        <taxon>Poaceae</taxon>
        <taxon>BOP clade</taxon>
        <taxon>Pooideae</taxon>
        <taxon>Triticodae</taxon>
        <taxon>Triticeae</taxon>
        <taxon>Triticinae</taxon>
        <taxon>Triticum</taxon>
    </lineage>
</organism>